<feature type="region of interest" description="Disordered" evidence="5">
    <location>
        <begin position="1"/>
        <end position="28"/>
    </location>
</feature>
<dbReference type="PANTHER" id="PTHR45527:SF1">
    <property type="entry name" value="FATTY ACID SYNTHASE"/>
    <property type="match status" value="1"/>
</dbReference>
<dbReference type="InterPro" id="IPR041698">
    <property type="entry name" value="Methyltransf_25"/>
</dbReference>
<dbReference type="PROSITE" id="PS00455">
    <property type="entry name" value="AMP_BINDING"/>
    <property type="match status" value="1"/>
</dbReference>
<dbReference type="AlphaFoldDB" id="A0A067MH84"/>
<dbReference type="Gene3D" id="3.40.50.980">
    <property type="match status" value="2"/>
</dbReference>
<dbReference type="CDD" id="cd02440">
    <property type="entry name" value="AdoMet_MTases"/>
    <property type="match status" value="1"/>
</dbReference>
<dbReference type="InterPro" id="IPR036736">
    <property type="entry name" value="ACP-like_sf"/>
</dbReference>
<dbReference type="GO" id="GO:0044550">
    <property type="term" value="P:secondary metabolite biosynthetic process"/>
    <property type="evidence" value="ECO:0007669"/>
    <property type="project" value="TreeGrafter"/>
</dbReference>
<dbReference type="OrthoDB" id="408177at2759"/>
<evidence type="ECO:0000259" key="6">
    <source>
        <dbReference type="PROSITE" id="PS50075"/>
    </source>
</evidence>
<dbReference type="PANTHER" id="PTHR45527">
    <property type="entry name" value="NONRIBOSOMAL PEPTIDE SYNTHETASE"/>
    <property type="match status" value="1"/>
</dbReference>
<evidence type="ECO:0000256" key="4">
    <source>
        <dbReference type="ARBA" id="ARBA00023268"/>
    </source>
</evidence>
<dbReference type="SMART" id="SM01294">
    <property type="entry name" value="PKS_PP_betabranch"/>
    <property type="match status" value="1"/>
</dbReference>
<dbReference type="PIRSF" id="PIRSF001617">
    <property type="entry name" value="Alpha-AR"/>
    <property type="match status" value="1"/>
</dbReference>
<dbReference type="Pfam" id="PF00501">
    <property type="entry name" value="AMP-binding"/>
    <property type="match status" value="1"/>
</dbReference>
<evidence type="ECO:0000313" key="8">
    <source>
        <dbReference type="Proteomes" id="UP000027195"/>
    </source>
</evidence>
<dbReference type="SUPFAM" id="SSF47336">
    <property type="entry name" value="ACP-like"/>
    <property type="match status" value="1"/>
</dbReference>
<keyword evidence="8" id="KW-1185">Reference proteome</keyword>
<evidence type="ECO:0000256" key="2">
    <source>
        <dbReference type="ARBA" id="ARBA00022553"/>
    </source>
</evidence>
<keyword evidence="3" id="KW-0436">Ligase</keyword>
<dbReference type="SUPFAM" id="SSF51735">
    <property type="entry name" value="NAD(P)-binding Rossmann-fold domains"/>
    <property type="match status" value="1"/>
</dbReference>
<dbReference type="Gene3D" id="2.30.38.10">
    <property type="entry name" value="Luciferase, Domain 3"/>
    <property type="match status" value="1"/>
</dbReference>
<dbReference type="Pfam" id="PF13193">
    <property type="entry name" value="AMP-binding_C"/>
    <property type="match status" value="1"/>
</dbReference>
<dbReference type="InterPro" id="IPR000873">
    <property type="entry name" value="AMP-dep_synth/lig_dom"/>
</dbReference>
<dbReference type="GO" id="GO:0043041">
    <property type="term" value="P:amino acid activation for nonribosomal peptide biosynthetic process"/>
    <property type="evidence" value="ECO:0007669"/>
    <property type="project" value="TreeGrafter"/>
</dbReference>
<accession>A0A067MH84</accession>
<dbReference type="SUPFAM" id="SSF53335">
    <property type="entry name" value="S-adenosyl-L-methionine-dependent methyltransferases"/>
    <property type="match status" value="1"/>
</dbReference>
<feature type="domain" description="Carrier" evidence="6">
    <location>
        <begin position="991"/>
        <end position="1065"/>
    </location>
</feature>
<dbReference type="Gene3D" id="3.30.300.30">
    <property type="match status" value="2"/>
</dbReference>
<dbReference type="EMBL" id="KL198039">
    <property type="protein sequence ID" value="KDQ14085.1"/>
    <property type="molecule type" value="Genomic_DNA"/>
</dbReference>
<dbReference type="GO" id="GO:0031177">
    <property type="term" value="F:phosphopantetheine binding"/>
    <property type="evidence" value="ECO:0007669"/>
    <property type="project" value="InterPro"/>
</dbReference>
<dbReference type="Pfam" id="PF07993">
    <property type="entry name" value="NAD_binding_4"/>
    <property type="match status" value="1"/>
</dbReference>
<dbReference type="InterPro" id="IPR020845">
    <property type="entry name" value="AMP-binding_CS"/>
</dbReference>
<sequence length="1219" mass="133562">MKPSLALPTTPAVRGAGDPATHTAKAKKTDDTHFHATDLVSLFRLQVSAHPTLLAVKDDHLALTYDELGTWSNIFCERIVDELGPCRAESVVAVSLPRSTLLVVSMQALAKAGLVCVILDPQHSPHYLKQLIQESKALLTIGASDIAKIFTKGALGDHRVLSIDDLVACVRKKTQSPMHLNSTRFEMPRVSPDSLLTVLFTSGTTGKPKGVMIEHRAMVNALNGGSYPVQTGDRTAITANTAFDAWTFDIWNVLGHGATAVMYTSHLADLDAFVDFVESEEISRAFLPTAVFARLVENPSLVRSLDQRLRTLVVAGEELKPHAVQAFLRSSSHIELINAYGPTEAAVVTTYYKVDPVVDAEGISAIPIGRPIANVSVHILDEEMRPVSPGKVGEICISGLSLARGYLNQKELTCQRFPLVSDLEVKGTLTRVYRTGDLGLLAPAANGSFLLHYQGRNDDQIKLRGQRIEPSQIERMLLEQKIPGISSGGQAVVVPMENGQLFAFIVKKEVSEPDDEAERIRASWEAFCNDVDNPGHIDPSLIGADFAKWISMYDGIPIPRDQMLEWLDDTIRGIHVTPNDSVLEIGCGTGMILFSVARRCRDYTGIDFSIPSIEFIRSKLASQGLVEKVTLINGAADQLAERLPEKQRFSLVIINSVTQYFGSRSYLEHVLNLCLDRVDDGGRIFLGDIRSYALLPHHDFTRTLHLDPSHDLPTTYISEEIIRLSRDQSELLTNPSFFTRMAQNSNGRITHVEIIPKEMEAVNELSQFRYQVVLHVGQLPFIPFKPQEWLDYESPKALEDLVASRKMVAVCGIPNKMVAIPHEALRLLSAGKAPSTSKALISAATASNWCTRALSPPDLRRLARRHARSVDLSWGAQSSDCTLSAVFTEERAFFKADFGGLIDGKTEPTNVPKARQSRSASSGELSAKLREACRARLPSYMVPNQILFLDELPLTANGKVDRKALADPLVWGPRLVSNGASNSESVDRAQTNTEIRITEILSEVLGLEPNAISRHADLFSLGLHSFSAAQIITKLSILFGTKLPIKIVYEHPTVTALASLIDQHSKGATNGVTEVPSYTEDLDRLYPALPTTFPQQSPAKSKLTFFLTGATGYTGLFILRDLMLRRDHDVAKVVCLVRGASADACSRRLFNNAAVYGINTTTWYSQASPPGSTLEVLQGDLGDVRFGLDSATWKRMTEEVDVVLANGALVSGVLHSAAR</sequence>
<dbReference type="InterPro" id="IPR036291">
    <property type="entry name" value="NAD(P)-bd_dom_sf"/>
</dbReference>
<name>A0A067MH84_BOTB1</name>
<gene>
    <name evidence="7" type="ORF">BOTBODRAFT_110384</name>
</gene>
<dbReference type="HOGENOM" id="CLU_268839_0_0_1"/>
<organism evidence="7 8">
    <name type="scientific">Botryobasidium botryosum (strain FD-172 SS1)</name>
    <dbReference type="NCBI Taxonomy" id="930990"/>
    <lineage>
        <taxon>Eukaryota</taxon>
        <taxon>Fungi</taxon>
        <taxon>Dikarya</taxon>
        <taxon>Basidiomycota</taxon>
        <taxon>Agaricomycotina</taxon>
        <taxon>Agaricomycetes</taxon>
        <taxon>Cantharellales</taxon>
        <taxon>Botryobasidiaceae</taxon>
        <taxon>Botryobasidium</taxon>
    </lineage>
</organism>
<dbReference type="PROSITE" id="PS50075">
    <property type="entry name" value="CARRIER"/>
    <property type="match status" value="1"/>
</dbReference>
<reference evidence="8" key="1">
    <citation type="journal article" date="2014" name="Proc. Natl. Acad. Sci. U.S.A.">
        <title>Extensive sampling of basidiomycete genomes demonstrates inadequacy of the white-rot/brown-rot paradigm for wood decay fungi.</title>
        <authorList>
            <person name="Riley R."/>
            <person name="Salamov A.A."/>
            <person name="Brown D.W."/>
            <person name="Nagy L.G."/>
            <person name="Floudas D."/>
            <person name="Held B.W."/>
            <person name="Levasseur A."/>
            <person name="Lombard V."/>
            <person name="Morin E."/>
            <person name="Otillar R."/>
            <person name="Lindquist E.A."/>
            <person name="Sun H."/>
            <person name="LaButti K.M."/>
            <person name="Schmutz J."/>
            <person name="Jabbour D."/>
            <person name="Luo H."/>
            <person name="Baker S.E."/>
            <person name="Pisabarro A.G."/>
            <person name="Walton J.D."/>
            <person name="Blanchette R.A."/>
            <person name="Henrissat B."/>
            <person name="Martin F."/>
            <person name="Cullen D."/>
            <person name="Hibbett D.S."/>
            <person name="Grigoriev I.V."/>
        </authorList>
    </citation>
    <scope>NUCLEOTIDE SEQUENCE [LARGE SCALE GENOMIC DNA]</scope>
    <source>
        <strain evidence="8">FD-172 SS1</strain>
    </source>
</reference>
<evidence type="ECO:0000256" key="5">
    <source>
        <dbReference type="SAM" id="MobiDB-lite"/>
    </source>
</evidence>
<evidence type="ECO:0000256" key="3">
    <source>
        <dbReference type="ARBA" id="ARBA00022598"/>
    </source>
</evidence>
<dbReference type="SMART" id="SM00823">
    <property type="entry name" value="PKS_PP"/>
    <property type="match status" value="1"/>
</dbReference>
<dbReference type="InParanoid" id="A0A067MH84"/>
<dbReference type="InterPro" id="IPR013120">
    <property type="entry name" value="FAR_NAD-bd"/>
</dbReference>
<dbReference type="GO" id="GO:0005737">
    <property type="term" value="C:cytoplasm"/>
    <property type="evidence" value="ECO:0007669"/>
    <property type="project" value="TreeGrafter"/>
</dbReference>
<evidence type="ECO:0000256" key="1">
    <source>
        <dbReference type="ARBA" id="ARBA00022450"/>
    </source>
</evidence>
<protein>
    <recommendedName>
        <fullName evidence="6">Carrier domain-containing protein</fullName>
    </recommendedName>
</protein>
<dbReference type="InterPro" id="IPR020806">
    <property type="entry name" value="PKS_PP-bd"/>
</dbReference>
<dbReference type="GO" id="GO:0016874">
    <property type="term" value="F:ligase activity"/>
    <property type="evidence" value="ECO:0007669"/>
    <property type="project" value="UniProtKB-KW"/>
</dbReference>
<dbReference type="Pfam" id="PF13649">
    <property type="entry name" value="Methyltransf_25"/>
    <property type="match status" value="1"/>
</dbReference>
<dbReference type="Pfam" id="PF00550">
    <property type="entry name" value="PP-binding"/>
    <property type="match status" value="1"/>
</dbReference>
<dbReference type="Gene3D" id="1.10.1200.10">
    <property type="entry name" value="ACP-like"/>
    <property type="match status" value="1"/>
</dbReference>
<dbReference type="SUPFAM" id="SSF56801">
    <property type="entry name" value="Acetyl-CoA synthetase-like"/>
    <property type="match status" value="1"/>
</dbReference>
<evidence type="ECO:0000313" key="7">
    <source>
        <dbReference type="EMBL" id="KDQ14085.1"/>
    </source>
</evidence>
<dbReference type="InterPro" id="IPR025110">
    <property type="entry name" value="AMP-bd_C"/>
</dbReference>
<dbReference type="InterPro" id="IPR045851">
    <property type="entry name" value="AMP-bd_C_sf"/>
</dbReference>
<dbReference type="InterPro" id="IPR029063">
    <property type="entry name" value="SAM-dependent_MTases_sf"/>
</dbReference>
<dbReference type="CDD" id="cd05930">
    <property type="entry name" value="A_NRPS"/>
    <property type="match status" value="1"/>
</dbReference>
<dbReference type="Gene3D" id="3.40.50.150">
    <property type="entry name" value="Vaccinia Virus protein VP39"/>
    <property type="match status" value="1"/>
</dbReference>
<proteinExistence type="predicted"/>
<dbReference type="STRING" id="930990.A0A067MH84"/>
<dbReference type="Gene3D" id="3.40.50.720">
    <property type="entry name" value="NAD(P)-binding Rossmann-like Domain"/>
    <property type="match status" value="1"/>
</dbReference>
<keyword evidence="2" id="KW-0597">Phosphoprotein</keyword>
<keyword evidence="1" id="KW-0596">Phosphopantetheine</keyword>
<dbReference type="Proteomes" id="UP000027195">
    <property type="component" value="Unassembled WGS sequence"/>
</dbReference>
<dbReference type="InterPro" id="IPR009081">
    <property type="entry name" value="PP-bd_ACP"/>
</dbReference>
<keyword evidence="4" id="KW-0511">Multifunctional enzyme</keyword>